<dbReference type="AlphaFoldDB" id="F9XEV8"/>
<dbReference type="OrthoDB" id="10389922at2759"/>
<reference evidence="2 3" key="1">
    <citation type="journal article" date="2011" name="PLoS Genet.">
        <title>Finished genome of the fungal wheat pathogen Mycosphaerella graminicola reveals dispensome structure, chromosome plasticity, and stealth pathogenesis.</title>
        <authorList>
            <person name="Goodwin S.B."/>
            <person name="Ben M'barek S."/>
            <person name="Dhillon B."/>
            <person name="Wittenberg A.H.J."/>
            <person name="Crane C.F."/>
            <person name="Hane J.K."/>
            <person name="Foster A.J."/>
            <person name="Van der Lee T.A.J."/>
            <person name="Grimwood J."/>
            <person name="Aerts A."/>
            <person name="Antoniw J."/>
            <person name="Bailey A."/>
            <person name="Bluhm B."/>
            <person name="Bowler J."/>
            <person name="Bristow J."/>
            <person name="van der Burgt A."/>
            <person name="Canto-Canche B."/>
            <person name="Churchill A.C.L."/>
            <person name="Conde-Ferraez L."/>
            <person name="Cools H.J."/>
            <person name="Coutinho P.M."/>
            <person name="Csukai M."/>
            <person name="Dehal P."/>
            <person name="De Wit P."/>
            <person name="Donzelli B."/>
            <person name="van de Geest H.C."/>
            <person name="van Ham R.C.H.J."/>
            <person name="Hammond-Kosack K.E."/>
            <person name="Henrissat B."/>
            <person name="Kilian A."/>
            <person name="Kobayashi A.K."/>
            <person name="Koopmann E."/>
            <person name="Kourmpetis Y."/>
            <person name="Kuzniar A."/>
            <person name="Lindquist E."/>
            <person name="Lombard V."/>
            <person name="Maliepaard C."/>
            <person name="Martins N."/>
            <person name="Mehrabi R."/>
            <person name="Nap J.P.H."/>
            <person name="Ponomarenko A."/>
            <person name="Rudd J.J."/>
            <person name="Salamov A."/>
            <person name="Schmutz J."/>
            <person name="Schouten H.J."/>
            <person name="Shapiro H."/>
            <person name="Stergiopoulos I."/>
            <person name="Torriani S.F.F."/>
            <person name="Tu H."/>
            <person name="de Vries R.P."/>
            <person name="Waalwijk C."/>
            <person name="Ware S.B."/>
            <person name="Wiebenga A."/>
            <person name="Zwiers L.-H."/>
            <person name="Oliver R.P."/>
            <person name="Grigoriev I.V."/>
            <person name="Kema G.H.J."/>
        </authorList>
    </citation>
    <scope>NUCLEOTIDE SEQUENCE [LARGE SCALE GENOMIC DNA]</scope>
    <source>
        <strain evidence="3">CBS 115943 / IPO323</strain>
    </source>
</reference>
<name>F9XEV8_ZYMTI</name>
<keyword evidence="3" id="KW-1185">Reference proteome</keyword>
<evidence type="ECO:0000313" key="3">
    <source>
        <dbReference type="Proteomes" id="UP000008062"/>
    </source>
</evidence>
<dbReference type="EMBL" id="CM001202">
    <property type="protein sequence ID" value="EGP85969.1"/>
    <property type="molecule type" value="Genomic_DNA"/>
</dbReference>
<dbReference type="RefSeq" id="XP_003850993.1">
    <property type="nucleotide sequence ID" value="XM_003850945.1"/>
</dbReference>
<evidence type="ECO:0000313" key="2">
    <source>
        <dbReference type="EMBL" id="EGP85969.1"/>
    </source>
</evidence>
<feature type="region of interest" description="Disordered" evidence="1">
    <location>
        <begin position="523"/>
        <end position="566"/>
    </location>
</feature>
<organism evidence="2 3">
    <name type="scientific">Zymoseptoria tritici (strain CBS 115943 / IPO323)</name>
    <name type="common">Speckled leaf blotch fungus</name>
    <name type="synonym">Septoria tritici</name>
    <dbReference type="NCBI Taxonomy" id="336722"/>
    <lineage>
        <taxon>Eukaryota</taxon>
        <taxon>Fungi</taxon>
        <taxon>Dikarya</taxon>
        <taxon>Ascomycota</taxon>
        <taxon>Pezizomycotina</taxon>
        <taxon>Dothideomycetes</taxon>
        <taxon>Dothideomycetidae</taxon>
        <taxon>Mycosphaerellales</taxon>
        <taxon>Mycosphaerellaceae</taxon>
        <taxon>Zymoseptoria</taxon>
    </lineage>
</organism>
<sequence length="566" mass="62947">MFREFGAMMKDAFNSKVAPKSRANTRAEEWKQEDALGQTAALAHSAATNAMTTDHATVDGSNSIKSGADGEDCFVSRHLLDRPDSIGAPLLVSHENSFAFRHLLARPNSTVQHRDHASVHGAVITTIDPIEEDCFTFRHLLSRPNSSNTPPDLEASAGFRLFRITELLEQILLHLSPIDILRIRQAGHKFNAIIMKNKDIRRIIFLERDNQQAVEKAVPLNLPPPSPRQCGNGRTFGGMTPRFSFVRRNPFVFRQDHKYLSAHTMPIRPKFASYILDGSGESSFPAIDDMYITNPPVERVFFTLGLKRHRAPPIVGSCQYARPTHGRGPMKNCIVEKVGGVKVRDLLKGIQDGLKELGAGEKDKSALSHLLIRLGAHHKAVADDMDDHLIPMDLLSVLQSAESQATDMMALLRRCWSQSYLVRTLVSPHPDEPATDEITNTHGWADEALSTADYYAGMICNLATMDISDVHIRDALASLGHVEQRLVVACSDLMWKFSNLLARTLHLETRRLIRFTAAKTNDSIRNAQPHTQRPRPAAEQASPVHLATEDAWTDSEWSRPASPSSP</sequence>
<proteinExistence type="predicted"/>
<gene>
    <name evidence="2" type="ORF">MYCGRDRAFT_94741</name>
</gene>
<evidence type="ECO:0008006" key="4">
    <source>
        <dbReference type="Google" id="ProtNLM"/>
    </source>
</evidence>
<evidence type="ECO:0000256" key="1">
    <source>
        <dbReference type="SAM" id="MobiDB-lite"/>
    </source>
</evidence>
<accession>F9XEV8</accession>
<dbReference type="Proteomes" id="UP000008062">
    <property type="component" value="Chromosome 7"/>
</dbReference>
<dbReference type="KEGG" id="ztr:MYCGRDRAFT_94741"/>
<dbReference type="HOGENOM" id="CLU_481634_0_0_1"/>
<dbReference type="GeneID" id="13397604"/>
<protein>
    <recommendedName>
        <fullName evidence="4">F-box domain-containing protein</fullName>
    </recommendedName>
</protein>
<dbReference type="InParanoid" id="F9XEV8"/>